<name>A0A1E1LG67_9HELO</name>
<evidence type="ECO:0000313" key="2">
    <source>
        <dbReference type="Proteomes" id="UP000178912"/>
    </source>
</evidence>
<evidence type="ECO:0000313" key="1">
    <source>
        <dbReference type="EMBL" id="CZT09530.1"/>
    </source>
</evidence>
<proteinExistence type="predicted"/>
<accession>A0A1E1LG67</accession>
<dbReference type="AlphaFoldDB" id="A0A1E1LG67"/>
<organism evidence="1 2">
    <name type="scientific">Rhynchosporium agropyri</name>
    <dbReference type="NCBI Taxonomy" id="914238"/>
    <lineage>
        <taxon>Eukaryota</taxon>
        <taxon>Fungi</taxon>
        <taxon>Dikarya</taxon>
        <taxon>Ascomycota</taxon>
        <taxon>Pezizomycotina</taxon>
        <taxon>Leotiomycetes</taxon>
        <taxon>Helotiales</taxon>
        <taxon>Ploettnerulaceae</taxon>
        <taxon>Rhynchosporium</taxon>
    </lineage>
</organism>
<dbReference type="Proteomes" id="UP000178912">
    <property type="component" value="Unassembled WGS sequence"/>
</dbReference>
<dbReference type="EMBL" id="FJUX01000116">
    <property type="protein sequence ID" value="CZT09530.1"/>
    <property type="molecule type" value="Genomic_DNA"/>
</dbReference>
<keyword evidence="2" id="KW-1185">Reference proteome</keyword>
<protein>
    <submittedName>
        <fullName evidence="1">Uncharacterized protein</fullName>
    </submittedName>
</protein>
<sequence>MRLENLHAEVTVYGDDSKLRINEIASNGKVYEAVVVLTQSDFARVFSFFTVEESHINHVRISRSRLSYSARFFSNREPGLVWVMPDEAKNET</sequence>
<reference evidence="2" key="1">
    <citation type="submission" date="2016-03" db="EMBL/GenBank/DDBJ databases">
        <authorList>
            <person name="Guldener U."/>
        </authorList>
    </citation>
    <scope>NUCLEOTIDE SEQUENCE [LARGE SCALE GENOMIC DNA]</scope>
    <source>
        <strain evidence="2">04CH-RAC-A.6.1</strain>
    </source>
</reference>
<gene>
    <name evidence="1" type="ORF">RAG0_14266</name>
</gene>